<dbReference type="InterPro" id="IPR011011">
    <property type="entry name" value="Znf_FYVE_PHD"/>
</dbReference>
<dbReference type="CDD" id="cd14733">
    <property type="entry name" value="BACK"/>
    <property type="match status" value="1"/>
</dbReference>
<protein>
    <recommendedName>
        <fullName evidence="10">FYVE-type domain-containing protein</fullName>
    </recommendedName>
</protein>
<dbReference type="eggNOG" id="KOG0167">
    <property type="taxonomic scope" value="Eukaryota"/>
</dbReference>
<feature type="compositionally biased region" description="Basic and acidic residues" evidence="5">
    <location>
        <begin position="1016"/>
        <end position="1032"/>
    </location>
</feature>
<keyword evidence="3" id="KW-0862">Zinc</keyword>
<dbReference type="Gene3D" id="3.30.40.10">
    <property type="entry name" value="Zinc/RING finger domain, C3HC4 (zinc finger)"/>
    <property type="match status" value="1"/>
</dbReference>
<evidence type="ECO:0000256" key="1">
    <source>
        <dbReference type="ARBA" id="ARBA00022723"/>
    </source>
</evidence>
<feature type="region of interest" description="Disordered" evidence="5">
    <location>
        <begin position="1"/>
        <end position="83"/>
    </location>
</feature>
<evidence type="ECO:0000256" key="4">
    <source>
        <dbReference type="PROSITE-ProRule" id="PRU00091"/>
    </source>
</evidence>
<dbReference type="InterPro" id="IPR011333">
    <property type="entry name" value="SKP1/BTB/POZ_sf"/>
</dbReference>
<dbReference type="InterPro" id="IPR000210">
    <property type="entry name" value="BTB/POZ_dom"/>
</dbReference>
<dbReference type="InterPro" id="IPR017455">
    <property type="entry name" value="Znf_FYVE-rel"/>
</dbReference>
<dbReference type="AlphaFoldDB" id="K3WG88"/>
<evidence type="ECO:0008006" key="10">
    <source>
        <dbReference type="Google" id="ProtNLM"/>
    </source>
</evidence>
<reference evidence="9" key="2">
    <citation type="submission" date="2010-04" db="EMBL/GenBank/DDBJ databases">
        <authorList>
            <person name="Buell R."/>
            <person name="Hamilton J."/>
            <person name="Hostetler J."/>
        </authorList>
    </citation>
    <scope>NUCLEOTIDE SEQUENCE [LARGE SCALE GENOMIC DNA]</scope>
    <source>
        <strain evidence="9">DAOM:BR144</strain>
    </source>
</reference>
<feature type="domain" description="BTB" evidence="6">
    <location>
        <begin position="837"/>
        <end position="906"/>
    </location>
</feature>
<dbReference type="GO" id="GO:0008270">
    <property type="term" value="F:zinc ion binding"/>
    <property type="evidence" value="ECO:0007669"/>
    <property type="project" value="UniProtKB-KW"/>
</dbReference>
<dbReference type="InterPro" id="IPR036291">
    <property type="entry name" value="NAD(P)-bd_dom_sf"/>
</dbReference>
<keyword evidence="1" id="KW-0479">Metal-binding</keyword>
<dbReference type="Pfam" id="PF00651">
    <property type="entry name" value="BTB"/>
    <property type="match status" value="1"/>
</dbReference>
<dbReference type="OMA" id="PYLVDDH"/>
<dbReference type="PROSITE" id="PS50097">
    <property type="entry name" value="BTB"/>
    <property type="match status" value="1"/>
</dbReference>
<keyword evidence="9" id="KW-1185">Reference proteome</keyword>
<accession>K3WG88</accession>
<dbReference type="InParanoid" id="K3WG88"/>
<evidence type="ECO:0000256" key="5">
    <source>
        <dbReference type="SAM" id="MobiDB-lite"/>
    </source>
</evidence>
<feature type="region of interest" description="Disordered" evidence="5">
    <location>
        <begin position="1016"/>
        <end position="1039"/>
    </location>
</feature>
<dbReference type="SUPFAM" id="SSF54695">
    <property type="entry name" value="POZ domain"/>
    <property type="match status" value="1"/>
</dbReference>
<evidence type="ECO:0000259" key="7">
    <source>
        <dbReference type="PROSITE" id="PS50178"/>
    </source>
</evidence>
<dbReference type="VEuPathDB" id="FungiDB:PYU1_G003969"/>
<dbReference type="InterPro" id="IPR013083">
    <property type="entry name" value="Znf_RING/FYVE/PHD"/>
</dbReference>
<keyword evidence="2 4" id="KW-0863">Zinc-finger</keyword>
<sequence>MLFGAQYDDDSSDRVDGPSPTQPRKKKTSRSAARSGAVTTNINNNTPGRTSSSRRTSERRSTATTNGNHVASPSSSSYSYQSTSSSSLTSLASSFNNENNNYNYNYNLNSISKAYQYAAGNATYDGAASSTMGRTSISNTPVKTTTNGNAKRRNGDPVKRYSKLFGVLDEIAPAPRPIDKTVMYPSVWKELRFRKKMIQLASSLSVKPICVTGVDGFLASWIVCELLKRGYRVRGTVQNRKDDVSGIMALPAAKNNFTIVETSLLTPEACDMAVQGCDFVIHTGTPSSCSVRDPLSEQQEPGVHSIGSRMHCIIPMMTNFIQACARARVKRVVLTSSVAAMADSVSPHSIVNDACWNISSSLERNPHFLSLKLAEEAAWQLVDQLPRDRRIDLVTINPGTLFGPALSKGKLAPGNQVIYDLITGQYSALVDLNWSMVDVRDCALAHIAALENSEARGRYICVNKTVWMKEIVDILSHNGYSGRDLPWRVGLPNWVARLPAYSAQLGQVGAALYAYEPNMARPSPYLSDKINDVLNVQFRRPRDSIIESANDLLKWGLIKPWAEDHEAIDCACCKNVFTFYRRKHHCRECGEIICHECSMSRAVVEGSEGRARLCDKCVKNSIPELVDMLKADDPDKKRKAVVALESLLENEVNHDYVTRFGGIVLLLEAMHNPDDIISAHAAGALCALSSSVSSTLHMVLEGAVLQMLEVEEASRTWGICLQALRNIWKQINRADFRRMLHAVARVSADANIGELRGNILLTFVHMMDSNEVPNLLSEGLFSVLYHMLQSSDEFHRCAAAHAIKHLVPQGYDPDLTINVPPYLVDDHEELFLNSSLSDLQFLVKGHIAPINAHKVVLFFRNSYFKNMVRFGSATSQTAMIEVNNCSYEVFSILLRFLYTGKVDITPDIAVELLQAASFYCVLELQKRAEEFLSHEIRVDNVVNLLSVSEECNAEDLKKNCIPYLMRHIHEVVRLPSFTEHRVQASEEVLKALASVLGPEWEASYLKFRESIEPPQEKKKFHDFPPQRKESISFRDPTPMSLPREAEIPEYLLNHEFLLSPIPPPSNNGYQPSFATVDSPLLYSGMDNDEQQQPQQDELSYAKTFSNTEMLFNRPYGFSEDLSEGISEGVC</sequence>
<dbReference type="GO" id="GO:0004029">
    <property type="term" value="F:aldehyde dehydrogenase (NAD+) activity"/>
    <property type="evidence" value="ECO:0007669"/>
    <property type="project" value="TreeGrafter"/>
</dbReference>
<dbReference type="SMART" id="SM00225">
    <property type="entry name" value="BTB"/>
    <property type="match status" value="1"/>
</dbReference>
<dbReference type="InterPro" id="IPR000306">
    <property type="entry name" value="Znf_FYVE"/>
</dbReference>
<dbReference type="Pfam" id="PF01363">
    <property type="entry name" value="FYVE"/>
    <property type="match status" value="1"/>
</dbReference>
<evidence type="ECO:0000256" key="3">
    <source>
        <dbReference type="ARBA" id="ARBA00022833"/>
    </source>
</evidence>
<dbReference type="PROSITE" id="PS50178">
    <property type="entry name" value="ZF_FYVE"/>
    <property type="match status" value="1"/>
</dbReference>
<dbReference type="eggNOG" id="KOG1502">
    <property type="taxonomic scope" value="Eukaryota"/>
</dbReference>
<feature type="domain" description="FYVE-type" evidence="7">
    <location>
        <begin position="564"/>
        <end position="622"/>
    </location>
</feature>
<dbReference type="SUPFAM" id="SSF57903">
    <property type="entry name" value="FYVE/PHD zinc finger"/>
    <property type="match status" value="1"/>
</dbReference>
<dbReference type="GO" id="GO:0005737">
    <property type="term" value="C:cytoplasm"/>
    <property type="evidence" value="ECO:0007669"/>
    <property type="project" value="TreeGrafter"/>
</dbReference>
<dbReference type="Gene3D" id="1.25.10.10">
    <property type="entry name" value="Leucine-rich Repeat Variant"/>
    <property type="match status" value="1"/>
</dbReference>
<dbReference type="PANTHER" id="PTHR48079">
    <property type="entry name" value="PROTEIN YEEZ"/>
    <property type="match status" value="1"/>
</dbReference>
<dbReference type="Gene3D" id="3.40.50.720">
    <property type="entry name" value="NAD(P)-binding Rossmann-like Domain"/>
    <property type="match status" value="1"/>
</dbReference>
<dbReference type="Proteomes" id="UP000019132">
    <property type="component" value="Unassembled WGS sequence"/>
</dbReference>
<dbReference type="HOGENOM" id="CLU_013677_0_0_1"/>
<dbReference type="InterPro" id="IPR051783">
    <property type="entry name" value="NAD(P)-dependent_oxidoreduct"/>
</dbReference>
<feature type="compositionally biased region" description="Low complexity" evidence="5">
    <location>
        <begin position="71"/>
        <end position="83"/>
    </location>
</feature>
<evidence type="ECO:0000313" key="9">
    <source>
        <dbReference type="Proteomes" id="UP000019132"/>
    </source>
</evidence>
<dbReference type="Gene3D" id="1.25.40.420">
    <property type="match status" value="1"/>
</dbReference>
<reference evidence="8" key="3">
    <citation type="submission" date="2015-02" db="UniProtKB">
        <authorList>
            <consortium name="EnsemblProtists"/>
        </authorList>
    </citation>
    <scope>IDENTIFICATION</scope>
    <source>
        <strain evidence="8">DAOM BR144</strain>
    </source>
</reference>
<feature type="compositionally biased region" description="Polar residues" evidence="5">
    <location>
        <begin position="130"/>
        <end position="149"/>
    </location>
</feature>
<dbReference type="EMBL" id="GL376567">
    <property type="status" value="NOT_ANNOTATED_CDS"/>
    <property type="molecule type" value="Genomic_DNA"/>
</dbReference>
<dbReference type="STRING" id="431595.K3WG88"/>
<dbReference type="PANTHER" id="PTHR48079:SF6">
    <property type="entry name" value="NAD(P)-BINDING DOMAIN-CONTAINING PROTEIN-RELATED"/>
    <property type="match status" value="1"/>
</dbReference>
<dbReference type="EnsemblProtists" id="PYU1_T003979">
    <property type="protein sequence ID" value="PYU1_T003979"/>
    <property type="gene ID" value="PYU1_G003969"/>
</dbReference>
<dbReference type="SUPFAM" id="SSF48371">
    <property type="entry name" value="ARM repeat"/>
    <property type="match status" value="1"/>
</dbReference>
<dbReference type="InterPro" id="IPR001509">
    <property type="entry name" value="Epimerase_deHydtase"/>
</dbReference>
<evidence type="ECO:0000259" key="6">
    <source>
        <dbReference type="PROSITE" id="PS50097"/>
    </source>
</evidence>
<dbReference type="InterPro" id="IPR016024">
    <property type="entry name" value="ARM-type_fold"/>
</dbReference>
<reference evidence="9" key="1">
    <citation type="journal article" date="2010" name="Genome Biol.">
        <title>Genome sequence of the necrotrophic plant pathogen Pythium ultimum reveals original pathogenicity mechanisms and effector repertoire.</title>
        <authorList>
            <person name="Levesque C.A."/>
            <person name="Brouwer H."/>
            <person name="Cano L."/>
            <person name="Hamilton J.P."/>
            <person name="Holt C."/>
            <person name="Huitema E."/>
            <person name="Raffaele S."/>
            <person name="Robideau G.P."/>
            <person name="Thines M."/>
            <person name="Win J."/>
            <person name="Zerillo M.M."/>
            <person name="Beakes G.W."/>
            <person name="Boore J.L."/>
            <person name="Busam D."/>
            <person name="Dumas B."/>
            <person name="Ferriera S."/>
            <person name="Fuerstenberg S.I."/>
            <person name="Gachon C.M."/>
            <person name="Gaulin E."/>
            <person name="Govers F."/>
            <person name="Grenville-Briggs L."/>
            <person name="Horner N."/>
            <person name="Hostetler J."/>
            <person name="Jiang R.H."/>
            <person name="Johnson J."/>
            <person name="Krajaejun T."/>
            <person name="Lin H."/>
            <person name="Meijer H.J."/>
            <person name="Moore B."/>
            <person name="Morris P."/>
            <person name="Phuntmart V."/>
            <person name="Puiu D."/>
            <person name="Shetty J."/>
            <person name="Stajich J.E."/>
            <person name="Tripathy S."/>
            <person name="Wawra S."/>
            <person name="van West P."/>
            <person name="Whitty B.R."/>
            <person name="Coutinho P.M."/>
            <person name="Henrissat B."/>
            <person name="Martin F."/>
            <person name="Thomas P.D."/>
            <person name="Tyler B.M."/>
            <person name="De Vries R.P."/>
            <person name="Kamoun S."/>
            <person name="Yandell M."/>
            <person name="Tisserat N."/>
            <person name="Buell C.R."/>
        </authorList>
    </citation>
    <scope>NUCLEOTIDE SEQUENCE</scope>
    <source>
        <strain evidence="9">DAOM:BR144</strain>
    </source>
</reference>
<evidence type="ECO:0000313" key="8">
    <source>
        <dbReference type="EnsemblProtists" id="PYU1_T003979"/>
    </source>
</evidence>
<dbReference type="Pfam" id="PF01370">
    <property type="entry name" value="Epimerase"/>
    <property type="match status" value="1"/>
</dbReference>
<dbReference type="SMART" id="SM00064">
    <property type="entry name" value="FYVE"/>
    <property type="match status" value="1"/>
</dbReference>
<evidence type="ECO:0000256" key="2">
    <source>
        <dbReference type="ARBA" id="ARBA00022771"/>
    </source>
</evidence>
<dbReference type="InterPro" id="IPR011989">
    <property type="entry name" value="ARM-like"/>
</dbReference>
<dbReference type="Gene3D" id="3.30.710.10">
    <property type="entry name" value="Potassium Channel Kv1.1, Chain A"/>
    <property type="match status" value="1"/>
</dbReference>
<proteinExistence type="predicted"/>
<feature type="region of interest" description="Disordered" evidence="5">
    <location>
        <begin position="130"/>
        <end position="155"/>
    </location>
</feature>
<feature type="compositionally biased region" description="Polar residues" evidence="5">
    <location>
        <begin position="37"/>
        <end position="48"/>
    </location>
</feature>
<name>K3WG88_GLOUD</name>
<organism evidence="8 9">
    <name type="scientific">Globisporangium ultimum (strain ATCC 200006 / CBS 805.95 / DAOM BR144)</name>
    <name type="common">Pythium ultimum</name>
    <dbReference type="NCBI Taxonomy" id="431595"/>
    <lineage>
        <taxon>Eukaryota</taxon>
        <taxon>Sar</taxon>
        <taxon>Stramenopiles</taxon>
        <taxon>Oomycota</taxon>
        <taxon>Peronosporomycetes</taxon>
        <taxon>Pythiales</taxon>
        <taxon>Pythiaceae</taxon>
        <taxon>Globisporangium</taxon>
    </lineage>
</organism>
<dbReference type="SUPFAM" id="SSF51735">
    <property type="entry name" value="NAD(P)-binding Rossmann-fold domains"/>
    <property type="match status" value="1"/>
</dbReference>